<sequence length="65" mass="7293">MRPIDALLTQIAQQHLGIETLQTRHSDSLDFHDLAVWNIRAALEAAFNAGLEQGRRAKSPEEANR</sequence>
<dbReference type="Proteomes" id="UP001465331">
    <property type="component" value="Unassembled WGS sequence"/>
</dbReference>
<comment type="caution">
    <text evidence="2">The sequence shown here is derived from an EMBL/GenBank/DDBJ whole genome shotgun (WGS) entry which is preliminary data.</text>
</comment>
<dbReference type="InterPro" id="IPR054195">
    <property type="entry name" value="DUF6900"/>
</dbReference>
<accession>A0ABV2AD21</accession>
<feature type="domain" description="DUF6900" evidence="1">
    <location>
        <begin position="5"/>
        <end position="54"/>
    </location>
</feature>
<name>A0ABV2AD21_9GAMM</name>
<dbReference type="RefSeq" id="WP_352890436.1">
    <property type="nucleotide sequence ID" value="NZ_JBEPIJ010000020.1"/>
</dbReference>
<proteinExistence type="predicted"/>
<gene>
    <name evidence="2" type="ORF">ABSH63_13710</name>
</gene>
<protein>
    <recommendedName>
        <fullName evidence="1">DUF6900 domain-containing protein</fullName>
    </recommendedName>
</protein>
<reference evidence="2 3" key="1">
    <citation type="submission" date="2024-06" db="EMBL/GenBank/DDBJ databases">
        <authorList>
            <person name="Li Z."/>
            <person name="Jiang Y."/>
        </authorList>
    </citation>
    <scope>NUCLEOTIDE SEQUENCE [LARGE SCALE GENOMIC DNA]</scope>
    <source>
        <strain evidence="2 3">HSW-8</strain>
    </source>
</reference>
<evidence type="ECO:0000313" key="3">
    <source>
        <dbReference type="Proteomes" id="UP001465331"/>
    </source>
</evidence>
<evidence type="ECO:0000313" key="2">
    <source>
        <dbReference type="EMBL" id="MES0875054.1"/>
    </source>
</evidence>
<dbReference type="Pfam" id="PF21841">
    <property type="entry name" value="DUF6900"/>
    <property type="match status" value="1"/>
</dbReference>
<evidence type="ECO:0000259" key="1">
    <source>
        <dbReference type="Pfam" id="PF21841"/>
    </source>
</evidence>
<organism evidence="2 3">
    <name type="scientific">Sinimarinibacterium thermocellulolyticum</name>
    <dbReference type="NCBI Taxonomy" id="3170016"/>
    <lineage>
        <taxon>Bacteria</taxon>
        <taxon>Pseudomonadati</taxon>
        <taxon>Pseudomonadota</taxon>
        <taxon>Gammaproteobacteria</taxon>
        <taxon>Nevskiales</taxon>
        <taxon>Nevskiaceae</taxon>
        <taxon>Sinimarinibacterium</taxon>
    </lineage>
</organism>
<keyword evidence="3" id="KW-1185">Reference proteome</keyword>
<dbReference type="EMBL" id="JBEPIJ010000020">
    <property type="protein sequence ID" value="MES0875054.1"/>
    <property type="molecule type" value="Genomic_DNA"/>
</dbReference>